<dbReference type="Gene3D" id="2.40.400.10">
    <property type="entry name" value="Acetoacetate decarboxylase-like"/>
    <property type="match status" value="1"/>
</dbReference>
<evidence type="ECO:0000313" key="1">
    <source>
        <dbReference type="EMBL" id="KAK0751842.1"/>
    </source>
</evidence>
<evidence type="ECO:0008006" key="3">
    <source>
        <dbReference type="Google" id="ProtNLM"/>
    </source>
</evidence>
<comment type="caution">
    <text evidence="1">The sequence shown here is derived from an EMBL/GenBank/DDBJ whole genome shotgun (WGS) entry which is preliminary data.</text>
</comment>
<name>A0AA40F5W9_9PEZI</name>
<dbReference type="PANTHER" id="PTHR40518:SF1">
    <property type="entry name" value="ACETOACETATE DECARBOXYLASE"/>
    <property type="match status" value="1"/>
</dbReference>
<sequence>MPPSPNPILPVPPPWDLKCTIFIIPFYTTASTARQLPAKAFHPLEAASPFASPAFGVPVGGLSMMQLIRYTDTPVGPYDELILAPGYFEYPLEDAKGGKKATGKNLRITRIYVSQERTAWNGRTNWNIPKHLARFEWNDLPDGSTTIKVFPHDVGVPYSPAEAEPAAGRPWFQCTIRPVGYLPAFPMSTEVMKWVGIDAALVQPPLPQGEGSKGELVGTERWCKLEGFRESSRRSRAVWVDMDQGEEGGREEGGRFFFPGLRKWNLAVKMEEGDVFFPEGKYWETPKGAV</sequence>
<accession>A0AA40F5W9</accession>
<gene>
    <name evidence="1" type="ORF">B0T18DRAFT_341693</name>
</gene>
<proteinExistence type="predicted"/>
<organism evidence="1 2">
    <name type="scientific">Schizothecium vesticola</name>
    <dbReference type="NCBI Taxonomy" id="314040"/>
    <lineage>
        <taxon>Eukaryota</taxon>
        <taxon>Fungi</taxon>
        <taxon>Dikarya</taxon>
        <taxon>Ascomycota</taxon>
        <taxon>Pezizomycotina</taxon>
        <taxon>Sordariomycetes</taxon>
        <taxon>Sordariomycetidae</taxon>
        <taxon>Sordariales</taxon>
        <taxon>Schizotheciaceae</taxon>
        <taxon>Schizothecium</taxon>
    </lineage>
</organism>
<reference evidence="1" key="1">
    <citation type="submission" date="2023-06" db="EMBL/GenBank/DDBJ databases">
        <title>Genome-scale phylogeny and comparative genomics of the fungal order Sordariales.</title>
        <authorList>
            <consortium name="Lawrence Berkeley National Laboratory"/>
            <person name="Hensen N."/>
            <person name="Bonometti L."/>
            <person name="Westerberg I."/>
            <person name="Brannstrom I.O."/>
            <person name="Guillou S."/>
            <person name="Cros-Aarteil S."/>
            <person name="Calhoun S."/>
            <person name="Haridas S."/>
            <person name="Kuo A."/>
            <person name="Mondo S."/>
            <person name="Pangilinan J."/>
            <person name="Riley R."/>
            <person name="LaButti K."/>
            <person name="Andreopoulos B."/>
            <person name="Lipzen A."/>
            <person name="Chen C."/>
            <person name="Yanf M."/>
            <person name="Daum C."/>
            <person name="Ng V."/>
            <person name="Clum A."/>
            <person name="Steindorff A."/>
            <person name="Ohm R."/>
            <person name="Martin F."/>
            <person name="Silar P."/>
            <person name="Natvig D."/>
            <person name="Lalanne C."/>
            <person name="Gautier V."/>
            <person name="Ament-velasquez S.L."/>
            <person name="Kruys A."/>
            <person name="Hutchinson M.I."/>
            <person name="Powell A.J."/>
            <person name="Barry K."/>
            <person name="Miller A.N."/>
            <person name="Grigoriev I.V."/>
            <person name="Debuchy R."/>
            <person name="Gladieux P."/>
            <person name="Thoren M.H."/>
            <person name="Johannesson H."/>
        </authorList>
    </citation>
    <scope>NUCLEOTIDE SEQUENCE</scope>
    <source>
        <strain evidence="1">SMH3187-1</strain>
    </source>
</reference>
<dbReference type="EMBL" id="JAUKUD010000002">
    <property type="protein sequence ID" value="KAK0751842.1"/>
    <property type="molecule type" value="Genomic_DNA"/>
</dbReference>
<dbReference type="InterPro" id="IPR023375">
    <property type="entry name" value="ADC_dom_sf"/>
</dbReference>
<evidence type="ECO:0000313" key="2">
    <source>
        <dbReference type="Proteomes" id="UP001172155"/>
    </source>
</evidence>
<dbReference type="SUPFAM" id="SSF160104">
    <property type="entry name" value="Acetoacetate decarboxylase-like"/>
    <property type="match status" value="1"/>
</dbReference>
<dbReference type="PANTHER" id="PTHR40518">
    <property type="entry name" value="ACETOACETATE DECARBOXYLASE"/>
    <property type="match status" value="1"/>
</dbReference>
<keyword evidence="2" id="KW-1185">Reference proteome</keyword>
<dbReference type="Proteomes" id="UP001172155">
    <property type="component" value="Unassembled WGS sequence"/>
</dbReference>
<dbReference type="AlphaFoldDB" id="A0AA40F5W9"/>
<protein>
    <recommendedName>
        <fullName evidence="3">Acetoacetate decarboxylase</fullName>
    </recommendedName>
</protein>